<evidence type="ECO:0000256" key="5">
    <source>
        <dbReference type="ARBA" id="ARBA00022989"/>
    </source>
</evidence>
<feature type="compositionally biased region" description="Polar residues" evidence="7">
    <location>
        <begin position="181"/>
        <end position="190"/>
    </location>
</feature>
<dbReference type="PANTHER" id="PTHR33452:SF1">
    <property type="entry name" value="INNER MEMBRANE PROTEIN YPHA-RELATED"/>
    <property type="match status" value="1"/>
</dbReference>
<name>A0AAN1XZ79_UNVUL</name>
<dbReference type="RefSeq" id="WP_317994553.1">
    <property type="nucleotide sequence ID" value="NZ_AP025523.1"/>
</dbReference>
<feature type="transmembrane region" description="Helical" evidence="8">
    <location>
        <begin position="138"/>
        <end position="159"/>
    </location>
</feature>
<dbReference type="Proteomes" id="UP001317532">
    <property type="component" value="Chromosome"/>
</dbReference>
<evidence type="ECO:0000313" key="9">
    <source>
        <dbReference type="EMBL" id="BDE06922.1"/>
    </source>
</evidence>
<dbReference type="EMBL" id="AP025523">
    <property type="protein sequence ID" value="BDE06922.1"/>
    <property type="molecule type" value="Genomic_DNA"/>
</dbReference>
<evidence type="ECO:0000256" key="2">
    <source>
        <dbReference type="ARBA" id="ARBA00006679"/>
    </source>
</evidence>
<comment type="similarity">
    <text evidence="2">Belongs to the DoxX family.</text>
</comment>
<dbReference type="Pfam" id="PF07681">
    <property type="entry name" value="DoxX"/>
    <property type="match status" value="1"/>
</dbReference>
<keyword evidence="10" id="KW-1185">Reference proteome</keyword>
<keyword evidence="3" id="KW-1003">Cell membrane</keyword>
<gene>
    <name evidence="9" type="ORF">WPS_21980</name>
</gene>
<dbReference type="InterPro" id="IPR051907">
    <property type="entry name" value="DoxX-like_oxidoreductase"/>
</dbReference>
<evidence type="ECO:0008006" key="11">
    <source>
        <dbReference type="Google" id="ProtNLM"/>
    </source>
</evidence>
<evidence type="ECO:0000256" key="4">
    <source>
        <dbReference type="ARBA" id="ARBA00022692"/>
    </source>
</evidence>
<feature type="transmembrane region" description="Helical" evidence="8">
    <location>
        <begin position="109"/>
        <end position="126"/>
    </location>
</feature>
<evidence type="ECO:0000256" key="8">
    <source>
        <dbReference type="SAM" id="Phobius"/>
    </source>
</evidence>
<protein>
    <recommendedName>
        <fullName evidence="11">DoxX family protein</fullName>
    </recommendedName>
</protein>
<evidence type="ECO:0000256" key="3">
    <source>
        <dbReference type="ARBA" id="ARBA00022475"/>
    </source>
</evidence>
<dbReference type="KEGG" id="vab:WPS_21980"/>
<dbReference type="InterPro" id="IPR032808">
    <property type="entry name" value="DoxX"/>
</dbReference>
<organism evidence="9 10">
    <name type="scientific">Vulcanimicrobium alpinum</name>
    <dbReference type="NCBI Taxonomy" id="3016050"/>
    <lineage>
        <taxon>Bacteria</taxon>
        <taxon>Bacillati</taxon>
        <taxon>Vulcanimicrobiota</taxon>
        <taxon>Vulcanimicrobiia</taxon>
        <taxon>Vulcanimicrobiales</taxon>
        <taxon>Vulcanimicrobiaceae</taxon>
        <taxon>Vulcanimicrobium</taxon>
    </lineage>
</organism>
<feature type="transmembrane region" description="Helical" evidence="8">
    <location>
        <begin position="62"/>
        <end position="88"/>
    </location>
</feature>
<proteinExistence type="inferred from homology"/>
<evidence type="ECO:0000256" key="1">
    <source>
        <dbReference type="ARBA" id="ARBA00004651"/>
    </source>
</evidence>
<feature type="region of interest" description="Disordered" evidence="7">
    <location>
        <begin position="169"/>
        <end position="190"/>
    </location>
</feature>
<comment type="subcellular location">
    <subcellularLocation>
        <location evidence="1">Cell membrane</location>
        <topology evidence="1">Multi-pass membrane protein</topology>
    </subcellularLocation>
</comment>
<sequence length="190" mass="18760">MMNDLALLVARVTLGASIASHGAQKAFGWFDGSGPQNAGAYFETLGFKPGAQYAAAASYNEIAAGALIALGAGGPLGPAGVLATMLVAAQSVHAKNGFFAAKGGIELNVVYSAGALALASTGYGALSLDRALSLDEKLRHPILTTLAIAGGLAAAWTILAQRDFSPPPGTLATPTIAGNGASPSPSPAAN</sequence>
<dbReference type="GO" id="GO:0005886">
    <property type="term" value="C:plasma membrane"/>
    <property type="evidence" value="ECO:0007669"/>
    <property type="project" value="UniProtKB-SubCell"/>
</dbReference>
<keyword evidence="5 8" id="KW-1133">Transmembrane helix</keyword>
<dbReference type="AlphaFoldDB" id="A0AAN1XZ79"/>
<reference evidence="9 10" key="1">
    <citation type="journal article" date="2022" name="ISME Commun">
        <title>Vulcanimicrobium alpinus gen. nov. sp. nov., the first cultivated representative of the candidate phylum 'Eremiobacterota', is a metabolically versatile aerobic anoxygenic phototroph.</title>
        <authorList>
            <person name="Yabe S."/>
            <person name="Muto K."/>
            <person name="Abe K."/>
            <person name="Yokota A."/>
            <person name="Staudigel H."/>
            <person name="Tebo B.M."/>
        </authorList>
    </citation>
    <scope>NUCLEOTIDE SEQUENCE [LARGE SCALE GENOMIC DNA]</scope>
    <source>
        <strain evidence="9 10">WC8-2</strain>
    </source>
</reference>
<evidence type="ECO:0000256" key="6">
    <source>
        <dbReference type="ARBA" id="ARBA00023136"/>
    </source>
</evidence>
<evidence type="ECO:0000313" key="10">
    <source>
        <dbReference type="Proteomes" id="UP001317532"/>
    </source>
</evidence>
<keyword evidence="4 8" id="KW-0812">Transmembrane</keyword>
<accession>A0AAN1XZ79</accession>
<dbReference type="PANTHER" id="PTHR33452">
    <property type="entry name" value="OXIDOREDUCTASE CATD-RELATED"/>
    <property type="match status" value="1"/>
</dbReference>
<keyword evidence="6 8" id="KW-0472">Membrane</keyword>
<evidence type="ECO:0000256" key="7">
    <source>
        <dbReference type="SAM" id="MobiDB-lite"/>
    </source>
</evidence>